<evidence type="ECO:0000259" key="4">
    <source>
        <dbReference type="Pfam" id="PF26591"/>
    </source>
</evidence>
<feature type="transmembrane region" description="Helical" evidence="1">
    <location>
        <begin position="554"/>
        <end position="575"/>
    </location>
</feature>
<protein>
    <submittedName>
        <fullName evidence="5">Uncharacterized protein</fullName>
    </submittedName>
</protein>
<organism evidence="5 6">
    <name type="scientific">Halovivax cerinus</name>
    <dbReference type="NCBI Taxonomy" id="1487865"/>
    <lineage>
        <taxon>Archaea</taxon>
        <taxon>Methanobacteriati</taxon>
        <taxon>Methanobacteriota</taxon>
        <taxon>Stenosarchaea group</taxon>
        <taxon>Halobacteria</taxon>
        <taxon>Halobacteriales</taxon>
        <taxon>Natrialbaceae</taxon>
        <taxon>Halovivax</taxon>
    </lineage>
</organism>
<keyword evidence="1" id="KW-0472">Membrane</keyword>
<feature type="domain" description="DUF8186" evidence="2">
    <location>
        <begin position="112"/>
        <end position="285"/>
    </location>
</feature>
<dbReference type="EMBL" id="JBHSAQ010000009">
    <property type="protein sequence ID" value="MFC3958926.1"/>
    <property type="molecule type" value="Genomic_DNA"/>
</dbReference>
<keyword evidence="1" id="KW-1133">Transmembrane helix</keyword>
<keyword evidence="1" id="KW-0812">Transmembrane</keyword>
<dbReference type="InterPro" id="IPR058910">
    <property type="entry name" value="DUF8186_M"/>
</dbReference>
<evidence type="ECO:0000256" key="1">
    <source>
        <dbReference type="SAM" id="Phobius"/>
    </source>
</evidence>
<comment type="caution">
    <text evidence="5">The sequence shown here is derived from an EMBL/GenBank/DDBJ whole genome shotgun (WGS) entry which is preliminary data.</text>
</comment>
<feature type="domain" description="DUF8186" evidence="4">
    <location>
        <begin position="453"/>
        <end position="538"/>
    </location>
</feature>
<evidence type="ECO:0000259" key="3">
    <source>
        <dbReference type="Pfam" id="PF26590"/>
    </source>
</evidence>
<dbReference type="GeneID" id="73901864"/>
<dbReference type="InterPro" id="IPR058499">
    <property type="entry name" value="DUF8186"/>
</dbReference>
<dbReference type="Pfam" id="PF26589">
    <property type="entry name" value="DUF8186"/>
    <property type="match status" value="1"/>
</dbReference>
<gene>
    <name evidence="5" type="ORF">ACFOUR_11190</name>
</gene>
<dbReference type="AlphaFoldDB" id="A0ABD5NQ12"/>
<dbReference type="Pfam" id="PF26591">
    <property type="entry name" value="DUF8186_C"/>
    <property type="match status" value="1"/>
</dbReference>
<evidence type="ECO:0000313" key="5">
    <source>
        <dbReference type="EMBL" id="MFC3958926.1"/>
    </source>
</evidence>
<reference evidence="5 6" key="1">
    <citation type="journal article" date="2019" name="Int. J. Syst. Evol. Microbiol.">
        <title>The Global Catalogue of Microorganisms (GCM) 10K type strain sequencing project: providing services to taxonomists for standard genome sequencing and annotation.</title>
        <authorList>
            <consortium name="The Broad Institute Genomics Platform"/>
            <consortium name="The Broad Institute Genome Sequencing Center for Infectious Disease"/>
            <person name="Wu L."/>
            <person name="Ma J."/>
        </authorList>
    </citation>
    <scope>NUCLEOTIDE SEQUENCE [LARGE SCALE GENOMIC DNA]</scope>
    <source>
        <strain evidence="5 6">IBRC-M 10256</strain>
    </source>
</reference>
<evidence type="ECO:0000259" key="2">
    <source>
        <dbReference type="Pfam" id="PF26589"/>
    </source>
</evidence>
<dbReference type="Pfam" id="PF26590">
    <property type="entry name" value="DUF8186_M"/>
    <property type="match status" value="1"/>
</dbReference>
<name>A0ABD5NQ12_9EURY</name>
<accession>A0ABD5NQ12</accession>
<feature type="domain" description="DUF8186" evidence="3">
    <location>
        <begin position="290"/>
        <end position="445"/>
    </location>
</feature>
<dbReference type="Proteomes" id="UP001595846">
    <property type="component" value="Unassembled WGS sequence"/>
</dbReference>
<sequence>MTSHRRIALLVGLVLLGSTVSIAIGATGVAIDDESENESTIPADGPAYGVNSSDFYKLWSNDVDDAEIPEDDFGDGTNDSREEFERALARSTDIPFERPPEAAEVWSRGDLEDYSPGGTDASVAPAGAQPTDGAYIKDAFVSIATIQPSTILHDTNESDPTQYIAPDGEVLAISDYRIAVPDDEHSERRHEEWSLVDSSIESITLEADGQTHHSTDDHTAVLEYEDLSGAVDLTVESTISATLEVDKEICTDWNETVGSCDEWTSIDDEVATERTVSDTRSVEVNQLSNVTGSRVEFDAAPERVGGVVNPDTEWSTISVDGDVGARSNWWFYAAGTPGWTELVTHESSGSTTSTSSVRPVQVHAFPSEVAPYVAGKSENGTVPLQIEEAWGEERTGPTFPSVIDLDPARRYANADSIAFSSETLDASMLQEITVDGIVRGQSRAVTLADPQTVREAELSLTVTDSNSSYATVQATVTDASSGDPVTAGRVEIGNRSVALDQNGEASITVSNPSLIVRGEYVPDGWWQTDQPYSSAEATTIVRGQTLDFQTFVDLAIVTLLWFLPLSLLVLGLDYVTDGELVGLTRNS</sequence>
<dbReference type="RefSeq" id="WP_256532759.1">
    <property type="nucleotide sequence ID" value="NZ_CP101824.1"/>
</dbReference>
<evidence type="ECO:0000313" key="6">
    <source>
        <dbReference type="Proteomes" id="UP001595846"/>
    </source>
</evidence>
<keyword evidence="6" id="KW-1185">Reference proteome</keyword>
<proteinExistence type="predicted"/>
<dbReference type="InterPro" id="IPR058911">
    <property type="entry name" value="DUF8186_C"/>
</dbReference>